<reference evidence="12 13" key="1">
    <citation type="submission" date="2019-12" db="EMBL/GenBank/DDBJ databases">
        <title>Strain KN286 was isolated from seawater, which was collected from Caroline Seamount in the tropical western Pacific.</title>
        <authorList>
            <person name="Wang Q."/>
        </authorList>
    </citation>
    <scope>NUCLEOTIDE SEQUENCE [LARGE SCALE GENOMIC DNA]</scope>
    <source>
        <strain evidence="12 13">KN286</strain>
    </source>
</reference>
<dbReference type="PANTHER" id="PTHR43834">
    <property type="entry name" value="GTPASE DER"/>
    <property type="match status" value="1"/>
</dbReference>
<dbReference type="Pfam" id="PF01926">
    <property type="entry name" value="MMR_HSR1"/>
    <property type="match status" value="2"/>
</dbReference>
<dbReference type="InterPro" id="IPR016484">
    <property type="entry name" value="GTPase_Der"/>
</dbReference>
<dbReference type="GO" id="GO:0042254">
    <property type="term" value="P:ribosome biogenesis"/>
    <property type="evidence" value="ECO:0007669"/>
    <property type="project" value="UniProtKB-KW"/>
</dbReference>
<dbReference type="CDD" id="cd01895">
    <property type="entry name" value="EngA2"/>
    <property type="match status" value="1"/>
</dbReference>
<dbReference type="PIRSF" id="PIRSF006485">
    <property type="entry name" value="GTP-binding_EngA"/>
    <property type="match status" value="1"/>
</dbReference>
<feature type="binding site" evidence="8">
    <location>
        <begin position="252"/>
        <end position="256"/>
    </location>
    <ligand>
        <name>GTP</name>
        <dbReference type="ChEBI" id="CHEBI:37565"/>
        <label>2</label>
    </ligand>
</feature>
<feature type="binding site" evidence="8">
    <location>
        <begin position="317"/>
        <end position="320"/>
    </location>
    <ligand>
        <name>GTP</name>
        <dbReference type="ChEBI" id="CHEBI:37565"/>
        <label>2</label>
    </ligand>
</feature>
<dbReference type="InterPro" id="IPR031166">
    <property type="entry name" value="G_ENGA"/>
</dbReference>
<evidence type="ECO:0000256" key="3">
    <source>
        <dbReference type="ARBA" id="ARBA00022517"/>
    </source>
</evidence>
<evidence type="ECO:0000256" key="10">
    <source>
        <dbReference type="RuleBase" id="RU004481"/>
    </source>
</evidence>
<evidence type="ECO:0000256" key="1">
    <source>
        <dbReference type="ARBA" id="ARBA00008279"/>
    </source>
</evidence>
<dbReference type="InterPro" id="IPR015946">
    <property type="entry name" value="KH_dom-like_a/b"/>
</dbReference>
<dbReference type="Gene3D" id="3.40.50.300">
    <property type="entry name" value="P-loop containing nucleotide triphosphate hydrolases"/>
    <property type="match status" value="2"/>
</dbReference>
<sequence length="472" mass="52305">MSFTLAIVGRPNVGKSTLFNRLVGRRLALVDDQPGVTRDLREGAGRIGAMKFTVIDTAGLEMAKDESLQGRMRALTERAVAMADVCLFLVDARAGVTPADEYFAEILRKANARVILAANKAEGRAGEAGVYDAYALGLGEPIALSAEHGEGLGDLHRALEPFALEFADRAVEPETEIILDDEEDFDPDAQVSRDPKKPIQIAVVGRPNAGKSTLINKIIGEDRLLTGPEAGITRDSISVNTDWNGQAFRIFDTAGMRKKAKVQEKLEKLSVADGLRAVKFAEVVVVLLDVQVPFEQQDLRIADLAEREGRAVVIAVNKWDLEDEKQEKLRSLREQFERLLPQLRGAPMVYVSAMTGKGLDKLQEAILSAHDVWNRRVPTSQLNRWLADQVAAHPPPAPSGRRIRMRYMTQAKTRPPTFVVFTSIPDEVPKSYNRFLVNGLRRDFDMPGTPIRLFLRGGKNPYEAKAKKRKIH</sequence>
<feature type="domain" description="EngA-type G" evidence="11">
    <location>
        <begin position="199"/>
        <end position="374"/>
    </location>
</feature>
<dbReference type="InterPro" id="IPR005225">
    <property type="entry name" value="Small_GTP-bd"/>
</dbReference>
<evidence type="ECO:0000256" key="6">
    <source>
        <dbReference type="ARBA" id="ARBA00023134"/>
    </source>
</evidence>
<comment type="function">
    <text evidence="8 10">GTPase that plays an essential role in the late steps of ribosome biogenesis.</text>
</comment>
<dbReference type="NCBIfam" id="TIGR03594">
    <property type="entry name" value="GTPase_EngA"/>
    <property type="match status" value="1"/>
</dbReference>
<dbReference type="RefSeq" id="WP_160854306.1">
    <property type="nucleotide sequence ID" value="NZ_WUWG01000003.1"/>
</dbReference>
<evidence type="ECO:0000259" key="11">
    <source>
        <dbReference type="PROSITE" id="PS51712"/>
    </source>
</evidence>
<dbReference type="InterPro" id="IPR027417">
    <property type="entry name" value="P-loop_NTPase"/>
</dbReference>
<dbReference type="EMBL" id="WUWG01000003">
    <property type="protein sequence ID" value="MXU65647.1"/>
    <property type="molecule type" value="Genomic_DNA"/>
</dbReference>
<feature type="binding site" evidence="8">
    <location>
        <begin position="119"/>
        <end position="122"/>
    </location>
    <ligand>
        <name>GTP</name>
        <dbReference type="ChEBI" id="CHEBI:37565"/>
        <label>1</label>
    </ligand>
</feature>
<comment type="caution">
    <text evidence="12">The sequence shown here is derived from an EMBL/GenBank/DDBJ whole genome shotgun (WGS) entry which is preliminary data.</text>
</comment>
<keyword evidence="4 10" id="KW-0677">Repeat</keyword>
<organism evidence="12 13">
    <name type="scientific">Oceanomicrobium pacificus</name>
    <dbReference type="NCBI Taxonomy" id="2692916"/>
    <lineage>
        <taxon>Bacteria</taxon>
        <taxon>Pseudomonadati</taxon>
        <taxon>Pseudomonadota</taxon>
        <taxon>Alphaproteobacteria</taxon>
        <taxon>Rhodobacterales</taxon>
        <taxon>Paracoccaceae</taxon>
        <taxon>Oceanomicrobium</taxon>
    </lineage>
</organism>
<feature type="domain" description="EngA-type G" evidence="11">
    <location>
        <begin position="3"/>
        <end position="167"/>
    </location>
</feature>
<evidence type="ECO:0000313" key="13">
    <source>
        <dbReference type="Proteomes" id="UP000436016"/>
    </source>
</evidence>
<keyword evidence="5 8" id="KW-0547">Nucleotide-binding</keyword>
<keyword evidence="6 8" id="KW-0342">GTP-binding</keyword>
<dbReference type="GO" id="GO:0005525">
    <property type="term" value="F:GTP binding"/>
    <property type="evidence" value="ECO:0007669"/>
    <property type="project" value="UniProtKB-UniRule"/>
</dbReference>
<dbReference type="PROSITE" id="PS51712">
    <property type="entry name" value="G_ENGA"/>
    <property type="match status" value="2"/>
</dbReference>
<evidence type="ECO:0000256" key="8">
    <source>
        <dbReference type="HAMAP-Rule" id="MF_00195"/>
    </source>
</evidence>
<dbReference type="FunFam" id="3.40.50.300:FF:000057">
    <property type="entry name" value="GTPase Der"/>
    <property type="match status" value="1"/>
</dbReference>
<dbReference type="Pfam" id="PF14714">
    <property type="entry name" value="KH_dom-like"/>
    <property type="match status" value="1"/>
</dbReference>
<proteinExistence type="inferred from homology"/>
<dbReference type="InterPro" id="IPR032859">
    <property type="entry name" value="KH_dom-like"/>
</dbReference>
<evidence type="ECO:0000256" key="4">
    <source>
        <dbReference type="ARBA" id="ARBA00022737"/>
    </source>
</evidence>
<evidence type="ECO:0000256" key="9">
    <source>
        <dbReference type="PROSITE-ProRule" id="PRU01049"/>
    </source>
</evidence>
<accession>A0A6B0TM68</accession>
<gene>
    <name evidence="8" type="primary">der</name>
    <name evidence="12" type="ORF">GSH16_09310</name>
</gene>
<dbReference type="InterPro" id="IPR006073">
    <property type="entry name" value="GTP-bd"/>
</dbReference>
<evidence type="ECO:0000313" key="12">
    <source>
        <dbReference type="EMBL" id="MXU65647.1"/>
    </source>
</evidence>
<dbReference type="PANTHER" id="PTHR43834:SF6">
    <property type="entry name" value="GTPASE DER"/>
    <property type="match status" value="1"/>
</dbReference>
<dbReference type="HAMAP" id="MF_00195">
    <property type="entry name" value="GTPase_Der"/>
    <property type="match status" value="1"/>
</dbReference>
<evidence type="ECO:0000256" key="2">
    <source>
        <dbReference type="ARBA" id="ARBA00020953"/>
    </source>
</evidence>
<dbReference type="Proteomes" id="UP000436016">
    <property type="component" value="Unassembled WGS sequence"/>
</dbReference>
<comment type="subunit">
    <text evidence="8">Associates with the 50S ribosomal subunit.</text>
</comment>
<dbReference type="SUPFAM" id="SSF52540">
    <property type="entry name" value="P-loop containing nucleoside triphosphate hydrolases"/>
    <property type="match status" value="2"/>
</dbReference>
<evidence type="ECO:0000256" key="5">
    <source>
        <dbReference type="ARBA" id="ARBA00022741"/>
    </source>
</evidence>
<evidence type="ECO:0000256" key="7">
    <source>
        <dbReference type="ARBA" id="ARBA00032345"/>
    </source>
</evidence>
<feature type="binding site" evidence="8">
    <location>
        <begin position="56"/>
        <end position="60"/>
    </location>
    <ligand>
        <name>GTP</name>
        <dbReference type="ChEBI" id="CHEBI:37565"/>
        <label>1</label>
    </ligand>
</feature>
<dbReference type="FunFam" id="3.40.50.300:FF:000040">
    <property type="entry name" value="GTPase Der"/>
    <property type="match status" value="1"/>
</dbReference>
<dbReference type="FunFam" id="3.30.300.20:FF:000004">
    <property type="entry name" value="GTPase Der"/>
    <property type="match status" value="1"/>
</dbReference>
<dbReference type="CDD" id="cd01894">
    <property type="entry name" value="EngA1"/>
    <property type="match status" value="1"/>
</dbReference>
<dbReference type="AlphaFoldDB" id="A0A6B0TM68"/>
<dbReference type="NCBIfam" id="TIGR00231">
    <property type="entry name" value="small_GTP"/>
    <property type="match status" value="2"/>
</dbReference>
<keyword evidence="3 8" id="KW-0690">Ribosome biogenesis</keyword>
<protein>
    <recommendedName>
        <fullName evidence="2 8">GTPase Der</fullName>
    </recommendedName>
    <alternativeName>
        <fullName evidence="7 8">GTP-binding protein EngA</fullName>
    </alternativeName>
</protein>
<dbReference type="Gene3D" id="3.30.300.20">
    <property type="match status" value="1"/>
</dbReference>
<feature type="binding site" evidence="8">
    <location>
        <begin position="205"/>
        <end position="212"/>
    </location>
    <ligand>
        <name>GTP</name>
        <dbReference type="ChEBI" id="CHEBI:37565"/>
        <label>2</label>
    </ligand>
</feature>
<name>A0A6B0TM68_9RHOB</name>
<comment type="similarity">
    <text evidence="1 8 9 10">Belongs to the TRAFAC class TrmE-Era-EngA-EngB-Septin-like GTPase superfamily. EngA (Der) GTPase family.</text>
</comment>
<feature type="binding site" evidence="8">
    <location>
        <begin position="9"/>
        <end position="16"/>
    </location>
    <ligand>
        <name>GTP</name>
        <dbReference type="ChEBI" id="CHEBI:37565"/>
        <label>1</label>
    </ligand>
</feature>
<keyword evidence="13" id="KW-1185">Reference proteome</keyword>